<comment type="caution">
    <text evidence="1">The sequence shown here is derived from an EMBL/GenBank/DDBJ whole genome shotgun (WGS) entry which is preliminary data.</text>
</comment>
<evidence type="ECO:0000313" key="2">
    <source>
        <dbReference type="Proteomes" id="UP000283458"/>
    </source>
</evidence>
<gene>
    <name evidence="1" type="ORF">D3877_09935</name>
</gene>
<protein>
    <submittedName>
        <fullName evidence="1">Uncharacterized protein</fullName>
    </submittedName>
</protein>
<dbReference type="EMBL" id="QYUL01000001">
    <property type="protein sequence ID" value="RJF84792.1"/>
    <property type="molecule type" value="Genomic_DNA"/>
</dbReference>
<keyword evidence="2" id="KW-1185">Reference proteome</keyword>
<proteinExistence type="predicted"/>
<evidence type="ECO:0000313" key="1">
    <source>
        <dbReference type="EMBL" id="RJF84792.1"/>
    </source>
</evidence>
<sequence length="65" mass="7360">MKQAFQKHITYAVFRRQSGLKGIFDEFDPMSKSEGITLDLDWDTMTAWVNRAGDLYGVPGFEADG</sequence>
<accession>A0A418W447</accession>
<reference evidence="1 2" key="1">
    <citation type="submission" date="2018-09" db="EMBL/GenBank/DDBJ databases">
        <authorList>
            <person name="Zhu H."/>
        </authorList>
    </citation>
    <scope>NUCLEOTIDE SEQUENCE [LARGE SCALE GENOMIC DNA]</scope>
    <source>
        <strain evidence="1 2">K2W22B-5</strain>
    </source>
</reference>
<organism evidence="1 2">
    <name type="scientific">Azospirillum cavernae</name>
    <dbReference type="NCBI Taxonomy" id="2320860"/>
    <lineage>
        <taxon>Bacteria</taxon>
        <taxon>Pseudomonadati</taxon>
        <taxon>Pseudomonadota</taxon>
        <taxon>Alphaproteobacteria</taxon>
        <taxon>Rhodospirillales</taxon>
        <taxon>Azospirillaceae</taxon>
        <taxon>Azospirillum</taxon>
    </lineage>
</organism>
<name>A0A418W447_9PROT</name>
<dbReference type="Proteomes" id="UP000283458">
    <property type="component" value="Unassembled WGS sequence"/>
</dbReference>
<dbReference type="AlphaFoldDB" id="A0A418W447"/>
<dbReference type="RefSeq" id="WP_119830431.1">
    <property type="nucleotide sequence ID" value="NZ_QYUL01000001.1"/>
</dbReference>